<evidence type="ECO:0000256" key="4">
    <source>
        <dbReference type="ARBA" id="ARBA00022989"/>
    </source>
</evidence>
<dbReference type="PANTHER" id="PTHR34820">
    <property type="entry name" value="INNER MEMBRANE PROTEIN YEBZ"/>
    <property type="match status" value="1"/>
</dbReference>
<comment type="subcellular location">
    <subcellularLocation>
        <location evidence="1">Cell membrane</location>
        <topology evidence="1">Multi-pass membrane protein</topology>
    </subcellularLocation>
</comment>
<dbReference type="InterPro" id="IPR008457">
    <property type="entry name" value="Cu-R_CopD_dom"/>
</dbReference>
<dbReference type="PANTHER" id="PTHR34820:SF4">
    <property type="entry name" value="INNER MEMBRANE PROTEIN YEBZ"/>
    <property type="match status" value="1"/>
</dbReference>
<dbReference type="Proteomes" id="UP000188342">
    <property type="component" value="Unassembled WGS sequence"/>
</dbReference>
<feature type="transmembrane region" description="Helical" evidence="6">
    <location>
        <begin position="187"/>
        <end position="206"/>
    </location>
</feature>
<dbReference type="STRING" id="1255658.FM114_11115"/>
<name>A0A1R4K2R7_9ACTN</name>
<protein>
    <submittedName>
        <fullName evidence="8">Copper resistance protein CopC / Copper resistance protein CopD</fullName>
    </submittedName>
</protein>
<organism evidence="8 9">
    <name type="scientific">Luteococcus japonicus LSP_Lj1</name>
    <dbReference type="NCBI Taxonomy" id="1255658"/>
    <lineage>
        <taxon>Bacteria</taxon>
        <taxon>Bacillati</taxon>
        <taxon>Actinomycetota</taxon>
        <taxon>Actinomycetes</taxon>
        <taxon>Propionibacteriales</taxon>
        <taxon>Propionibacteriaceae</taxon>
        <taxon>Luteococcus</taxon>
    </lineage>
</organism>
<dbReference type="AlphaFoldDB" id="A0A1R4K2R7"/>
<feature type="domain" description="Copper resistance protein D" evidence="7">
    <location>
        <begin position="220"/>
        <end position="329"/>
    </location>
</feature>
<feature type="transmembrane region" description="Helical" evidence="6">
    <location>
        <begin position="345"/>
        <end position="366"/>
    </location>
</feature>
<dbReference type="GO" id="GO:0006825">
    <property type="term" value="P:copper ion transport"/>
    <property type="evidence" value="ECO:0007669"/>
    <property type="project" value="InterPro"/>
</dbReference>
<feature type="transmembrane region" description="Helical" evidence="6">
    <location>
        <begin position="150"/>
        <end position="167"/>
    </location>
</feature>
<keyword evidence="4 6" id="KW-1133">Transmembrane helix</keyword>
<feature type="transmembrane region" description="Helical" evidence="6">
    <location>
        <begin position="118"/>
        <end position="143"/>
    </location>
</feature>
<evidence type="ECO:0000313" key="8">
    <source>
        <dbReference type="EMBL" id="SJN38660.1"/>
    </source>
</evidence>
<dbReference type="InterPro" id="IPR032694">
    <property type="entry name" value="CopC/D"/>
</dbReference>
<dbReference type="EMBL" id="FUKQ01000043">
    <property type="protein sequence ID" value="SJN38660.1"/>
    <property type="molecule type" value="Genomic_DNA"/>
</dbReference>
<feature type="transmembrane region" description="Helical" evidence="6">
    <location>
        <begin position="26"/>
        <end position="46"/>
    </location>
</feature>
<feature type="transmembrane region" description="Helical" evidence="6">
    <location>
        <begin position="263"/>
        <end position="289"/>
    </location>
</feature>
<keyword evidence="3 6" id="KW-0812">Transmembrane</keyword>
<accession>A0A1R4K2R7</accession>
<dbReference type="Pfam" id="PF05425">
    <property type="entry name" value="CopD"/>
    <property type="match status" value="1"/>
</dbReference>
<evidence type="ECO:0000256" key="5">
    <source>
        <dbReference type="ARBA" id="ARBA00023136"/>
    </source>
</evidence>
<dbReference type="OrthoDB" id="3851286at2"/>
<sequence>MFSIVFTPLEVTSYAVPPVWRLLTKLLYFVALAGAIGATLTHALALRPSLRLAPRAEGPVRHRVTTALGLSGLALLACGYLQLAGRVARAKNGPSYGQALAPGTIVDYLRKPAEEGEWVSTGIMIGLQNLLFLACAVLLLLAWRRRDDRLALPAGLVAAVGSLTGSIPRKAVDADHLASAVAVQAHIIGGSVWLGGLGLLAAISLARRHGDAEENAAWAQAWSHFGTVALWSVGAVVASGLWLTRREVGSIDQLWTTIFGRVLLAKLVLVAALFAAGAWNQLVLMPAIAREQRRNHQQRVGELVLTHFPRVVATETVIGLGVLTCVSFLAGSARAEAGQPEAGPIALPLLGIGLLMIGMMAVSFWATTRASAALARLEAPVEAPHRTTEAAGAPS</sequence>
<keyword evidence="2" id="KW-1003">Cell membrane</keyword>
<gene>
    <name evidence="8" type="ORF">FM114_11115</name>
</gene>
<reference evidence="8 9" key="1">
    <citation type="submission" date="2017-02" db="EMBL/GenBank/DDBJ databases">
        <authorList>
            <person name="Peterson S.W."/>
        </authorList>
    </citation>
    <scope>NUCLEOTIDE SEQUENCE [LARGE SCALE GENOMIC DNA]</scope>
    <source>
        <strain evidence="8 9">LSP_Lj1</strain>
    </source>
</reference>
<evidence type="ECO:0000256" key="6">
    <source>
        <dbReference type="SAM" id="Phobius"/>
    </source>
</evidence>
<evidence type="ECO:0000259" key="7">
    <source>
        <dbReference type="Pfam" id="PF05425"/>
    </source>
</evidence>
<proteinExistence type="predicted"/>
<dbReference type="GO" id="GO:0005886">
    <property type="term" value="C:plasma membrane"/>
    <property type="evidence" value="ECO:0007669"/>
    <property type="project" value="UniProtKB-SubCell"/>
</dbReference>
<feature type="transmembrane region" description="Helical" evidence="6">
    <location>
        <begin position="67"/>
        <end position="85"/>
    </location>
</feature>
<feature type="transmembrane region" description="Helical" evidence="6">
    <location>
        <begin position="218"/>
        <end position="243"/>
    </location>
</feature>
<evidence type="ECO:0000256" key="1">
    <source>
        <dbReference type="ARBA" id="ARBA00004651"/>
    </source>
</evidence>
<dbReference type="RefSeq" id="WP_094765229.1">
    <property type="nucleotide sequence ID" value="NZ_FUKQ01000043.1"/>
</dbReference>
<evidence type="ECO:0000256" key="2">
    <source>
        <dbReference type="ARBA" id="ARBA00022475"/>
    </source>
</evidence>
<evidence type="ECO:0000313" key="9">
    <source>
        <dbReference type="Proteomes" id="UP000188342"/>
    </source>
</evidence>
<feature type="transmembrane region" description="Helical" evidence="6">
    <location>
        <begin position="310"/>
        <end position="333"/>
    </location>
</feature>
<evidence type="ECO:0000256" key="3">
    <source>
        <dbReference type="ARBA" id="ARBA00022692"/>
    </source>
</evidence>
<keyword evidence="9" id="KW-1185">Reference proteome</keyword>
<keyword evidence="5 6" id="KW-0472">Membrane</keyword>